<proteinExistence type="predicted"/>
<dbReference type="HOGENOM" id="CLU_1634462_0_0_4"/>
<keyword evidence="2" id="KW-1185">Reference proteome</keyword>
<dbReference type="OrthoDB" id="6057599at2"/>
<dbReference type="Proteomes" id="UP000066014">
    <property type="component" value="Chromosome"/>
</dbReference>
<reference evidence="1 2" key="1">
    <citation type="journal article" date="2014" name="Nat. Commun.">
        <title>Physiological and genomic features of highly alkaliphilic hydrogen-utilizing Betaproteobacteria from a continental serpentinizing site.</title>
        <authorList>
            <person name="Suzuki S."/>
            <person name="Kuenen J.G."/>
            <person name="Schipper K."/>
            <person name="van der Velde S."/>
            <person name="Ishii S."/>
            <person name="Wu A."/>
            <person name="Sorokin D.Y."/>
            <person name="Tenney A."/>
            <person name="Meng X.Y."/>
            <person name="Morrill P.L."/>
            <person name="Kamagata Y."/>
            <person name="Muyzer G."/>
            <person name="Nealson K.H."/>
        </authorList>
    </citation>
    <scope>NUCLEOTIDE SEQUENCE [LARGE SCALE GENOMIC DNA]</scope>
    <source>
        <strain evidence="1 2">B1</strain>
    </source>
</reference>
<evidence type="ECO:0000313" key="2">
    <source>
        <dbReference type="Proteomes" id="UP000066014"/>
    </source>
</evidence>
<accession>A0A060NKF0</accession>
<dbReference type="RefSeq" id="WP_045535086.1">
    <property type="nucleotide sequence ID" value="NZ_AP014569.1"/>
</dbReference>
<dbReference type="STRING" id="1458426.SMCB_0698"/>
<sequence>MSLSTRIESLVIRVAQEFNDVRAKAGNLSRLTTTDKSNLVAAINELKATVVSSAVIDDAQVTTTSTYSSSRIVSLLDALKTEILGGADAAYDTLVEIQQLLQSGTTGLDALLAAVNNRVRFDGAQSLTVAEQLQARSNIGAVAASDVGNTDTDFVAVFVGALV</sequence>
<evidence type="ECO:0000313" key="1">
    <source>
        <dbReference type="EMBL" id="BAO82926.1"/>
    </source>
</evidence>
<dbReference type="EMBL" id="AP014569">
    <property type="protein sequence ID" value="BAO82926.1"/>
    <property type="molecule type" value="Genomic_DNA"/>
</dbReference>
<dbReference type="KEGG" id="cbab:SMCB_0698"/>
<gene>
    <name evidence="1" type="ORF">SMCB_0698</name>
</gene>
<organism evidence="1 2">
    <name type="scientific">Serpentinimonas maccroryi</name>
    <dbReference type="NCBI Taxonomy" id="1458426"/>
    <lineage>
        <taxon>Bacteria</taxon>
        <taxon>Pseudomonadati</taxon>
        <taxon>Pseudomonadota</taxon>
        <taxon>Betaproteobacteria</taxon>
        <taxon>Burkholderiales</taxon>
        <taxon>Comamonadaceae</taxon>
        <taxon>Serpentinimonas</taxon>
    </lineage>
</organism>
<dbReference type="AlphaFoldDB" id="A0A060NKF0"/>
<name>A0A060NKF0_9BURK</name>
<protein>
    <submittedName>
        <fullName evidence="1">Bacteriophage capsid protein</fullName>
    </submittedName>
</protein>